<accession>A0ABN7US35</accession>
<dbReference type="Gene3D" id="1.10.150.240">
    <property type="entry name" value="Putative phosphatase, domain 2"/>
    <property type="match status" value="1"/>
</dbReference>
<proteinExistence type="predicted"/>
<reference evidence="1 2" key="1">
    <citation type="submission" date="2021-06" db="EMBL/GenBank/DDBJ databases">
        <authorList>
            <person name="Kallberg Y."/>
            <person name="Tangrot J."/>
            <person name="Rosling A."/>
        </authorList>
    </citation>
    <scope>NUCLEOTIDE SEQUENCE [LARGE SCALE GENOMIC DNA]</scope>
    <source>
        <strain evidence="1 2">120-4 pot B 10/14</strain>
    </source>
</reference>
<feature type="non-terminal residue" evidence="1">
    <location>
        <position position="1"/>
    </location>
</feature>
<gene>
    <name evidence="1" type="ORF">GMARGA_LOCUS9886</name>
</gene>
<evidence type="ECO:0000313" key="2">
    <source>
        <dbReference type="Proteomes" id="UP000789901"/>
    </source>
</evidence>
<dbReference type="EMBL" id="CAJVQB010005408">
    <property type="protein sequence ID" value="CAG8661058.1"/>
    <property type="molecule type" value="Genomic_DNA"/>
</dbReference>
<dbReference type="Proteomes" id="UP000789901">
    <property type="component" value="Unassembled WGS sequence"/>
</dbReference>
<name>A0ABN7US35_GIGMA</name>
<comment type="caution">
    <text evidence="1">The sequence shown here is derived from an EMBL/GenBank/DDBJ whole genome shotgun (WGS) entry which is preliminary data.</text>
</comment>
<keyword evidence="2" id="KW-1185">Reference proteome</keyword>
<protein>
    <submittedName>
        <fullName evidence="1">5306_t:CDS:1</fullName>
    </submittedName>
</protein>
<organism evidence="1 2">
    <name type="scientific">Gigaspora margarita</name>
    <dbReference type="NCBI Taxonomy" id="4874"/>
    <lineage>
        <taxon>Eukaryota</taxon>
        <taxon>Fungi</taxon>
        <taxon>Fungi incertae sedis</taxon>
        <taxon>Mucoromycota</taxon>
        <taxon>Glomeromycotina</taxon>
        <taxon>Glomeromycetes</taxon>
        <taxon>Diversisporales</taxon>
        <taxon>Gigasporaceae</taxon>
        <taxon>Gigaspora</taxon>
    </lineage>
</organism>
<sequence length="66" mass="7625">FDNKLLVKKINYVKVVSGVSKINGGPGYLDKYRQLWDNYGTTTEQLWDNYGTTMGQLRDNYGNFLI</sequence>
<evidence type="ECO:0000313" key="1">
    <source>
        <dbReference type="EMBL" id="CAG8661058.1"/>
    </source>
</evidence>
<dbReference type="InterPro" id="IPR023198">
    <property type="entry name" value="PGP-like_dom2"/>
</dbReference>